<evidence type="ECO:0000313" key="8">
    <source>
        <dbReference type="EMBL" id="KAI0494149.1"/>
    </source>
</evidence>
<feature type="domain" description="Reverse transcriptase RNase H-like" evidence="7">
    <location>
        <begin position="2"/>
        <end position="94"/>
    </location>
</feature>
<sequence>MVETDASSIGIGAVLSQEGKPVTFFSEKLSDARRKWSAYEQELYAIIRLLKQWELYLLHQDFVLCSDNKALQYLNSQKSKNRMHAGWLMFIQRFSFTFQHKPGINNRVADALSRNNVLLTRLQTETTGLECLKELYETDPNFMELWKSCQSQGTTGEFSVRHGYLFKQNLLCIPVSSWRQFRIREAHGGGLAAHVGRDKTLKHVQSLFFFHGYVGT</sequence>
<dbReference type="EMBL" id="JAGYWB010000017">
    <property type="protein sequence ID" value="KAI0494149.1"/>
    <property type="molecule type" value="Genomic_DNA"/>
</dbReference>
<protein>
    <recommendedName>
        <fullName evidence="7">Reverse transcriptase RNase H-like domain-containing protein</fullName>
    </recommendedName>
</protein>
<evidence type="ECO:0000259" key="7">
    <source>
        <dbReference type="Pfam" id="PF17917"/>
    </source>
</evidence>
<reference evidence="8" key="1">
    <citation type="journal article" date="2022" name="Front. Genet.">
        <title>Chromosome-Scale Assembly of the Dendrobium nobile Genome Provides Insights Into the Molecular Mechanism of the Biosynthesis of the Medicinal Active Ingredient of Dendrobium.</title>
        <authorList>
            <person name="Xu Q."/>
            <person name="Niu S.-C."/>
            <person name="Li K.-L."/>
            <person name="Zheng P.-J."/>
            <person name="Zhang X.-J."/>
            <person name="Jia Y."/>
            <person name="Liu Y."/>
            <person name="Niu Y.-X."/>
            <person name="Yu L.-H."/>
            <person name="Chen D.-F."/>
            <person name="Zhang G.-Q."/>
        </authorList>
    </citation>
    <scope>NUCLEOTIDE SEQUENCE</scope>
    <source>
        <tissue evidence="8">Leaf</tissue>
    </source>
</reference>
<gene>
    <name evidence="8" type="ORF">KFK09_024280</name>
</gene>
<evidence type="ECO:0000256" key="4">
    <source>
        <dbReference type="ARBA" id="ARBA00022759"/>
    </source>
</evidence>
<dbReference type="Gene3D" id="3.10.20.370">
    <property type="match status" value="1"/>
</dbReference>
<evidence type="ECO:0000256" key="6">
    <source>
        <dbReference type="ARBA" id="ARBA00022918"/>
    </source>
</evidence>
<evidence type="ECO:0000256" key="1">
    <source>
        <dbReference type="ARBA" id="ARBA00022679"/>
    </source>
</evidence>
<keyword evidence="2" id="KW-0548">Nucleotidyltransferase</keyword>
<dbReference type="SMR" id="A0A8T3ADD1"/>
<dbReference type="CDD" id="cd09274">
    <property type="entry name" value="RNase_HI_RT_Ty3"/>
    <property type="match status" value="1"/>
</dbReference>
<proteinExistence type="predicted"/>
<dbReference type="OrthoDB" id="679712at2759"/>
<evidence type="ECO:0000313" key="9">
    <source>
        <dbReference type="Proteomes" id="UP000829196"/>
    </source>
</evidence>
<dbReference type="PANTHER" id="PTHR37984">
    <property type="entry name" value="PROTEIN CBG26694"/>
    <property type="match status" value="1"/>
</dbReference>
<keyword evidence="1" id="KW-0808">Transferase</keyword>
<dbReference type="SUPFAM" id="SSF56672">
    <property type="entry name" value="DNA/RNA polymerases"/>
    <property type="match status" value="1"/>
</dbReference>
<organism evidence="8 9">
    <name type="scientific">Dendrobium nobile</name>
    <name type="common">Orchid</name>
    <dbReference type="NCBI Taxonomy" id="94219"/>
    <lineage>
        <taxon>Eukaryota</taxon>
        <taxon>Viridiplantae</taxon>
        <taxon>Streptophyta</taxon>
        <taxon>Embryophyta</taxon>
        <taxon>Tracheophyta</taxon>
        <taxon>Spermatophyta</taxon>
        <taxon>Magnoliopsida</taxon>
        <taxon>Liliopsida</taxon>
        <taxon>Asparagales</taxon>
        <taxon>Orchidaceae</taxon>
        <taxon>Epidendroideae</taxon>
        <taxon>Malaxideae</taxon>
        <taxon>Dendrobiinae</taxon>
        <taxon>Dendrobium</taxon>
    </lineage>
</organism>
<keyword evidence="4" id="KW-0255">Endonuclease</keyword>
<keyword evidence="3" id="KW-0540">Nuclease</keyword>
<accession>A0A8T3ADD1</accession>
<dbReference type="Gene3D" id="1.10.340.70">
    <property type="match status" value="1"/>
</dbReference>
<keyword evidence="5" id="KW-0378">Hydrolase</keyword>
<keyword evidence="6" id="KW-0695">RNA-directed DNA polymerase</keyword>
<evidence type="ECO:0000256" key="2">
    <source>
        <dbReference type="ARBA" id="ARBA00022695"/>
    </source>
</evidence>
<dbReference type="InterPro" id="IPR043502">
    <property type="entry name" value="DNA/RNA_pol_sf"/>
</dbReference>
<dbReference type="Proteomes" id="UP000829196">
    <property type="component" value="Unassembled WGS sequence"/>
</dbReference>
<comment type="caution">
    <text evidence="8">The sequence shown here is derived from an EMBL/GenBank/DDBJ whole genome shotgun (WGS) entry which is preliminary data.</text>
</comment>
<dbReference type="GO" id="GO:0003964">
    <property type="term" value="F:RNA-directed DNA polymerase activity"/>
    <property type="evidence" value="ECO:0007669"/>
    <property type="project" value="UniProtKB-KW"/>
</dbReference>
<dbReference type="PANTHER" id="PTHR37984:SF5">
    <property type="entry name" value="PROTEIN NYNRIN-LIKE"/>
    <property type="match status" value="1"/>
</dbReference>
<dbReference type="GO" id="GO:0016787">
    <property type="term" value="F:hydrolase activity"/>
    <property type="evidence" value="ECO:0007669"/>
    <property type="project" value="UniProtKB-KW"/>
</dbReference>
<dbReference type="InterPro" id="IPR041373">
    <property type="entry name" value="RT_RNaseH"/>
</dbReference>
<keyword evidence="9" id="KW-1185">Reference proteome</keyword>
<dbReference type="InterPro" id="IPR050951">
    <property type="entry name" value="Retrovirus_Pol_polyprotein"/>
</dbReference>
<dbReference type="AlphaFoldDB" id="A0A8T3ADD1"/>
<evidence type="ECO:0000256" key="5">
    <source>
        <dbReference type="ARBA" id="ARBA00022801"/>
    </source>
</evidence>
<name>A0A8T3ADD1_DENNO</name>
<dbReference type="GO" id="GO:0004519">
    <property type="term" value="F:endonuclease activity"/>
    <property type="evidence" value="ECO:0007669"/>
    <property type="project" value="UniProtKB-KW"/>
</dbReference>
<dbReference type="Pfam" id="PF17917">
    <property type="entry name" value="RT_RNaseH"/>
    <property type="match status" value="1"/>
</dbReference>
<evidence type="ECO:0000256" key="3">
    <source>
        <dbReference type="ARBA" id="ARBA00022722"/>
    </source>
</evidence>